<name>A0ABR9S8N3_9BURK</name>
<keyword evidence="3" id="KW-0285">Flavoprotein</keyword>
<protein>
    <submittedName>
        <fullName evidence="9">Acyl-CoA dehydrogenase family protein</fullName>
    </submittedName>
</protein>
<evidence type="ECO:0000259" key="6">
    <source>
        <dbReference type="Pfam" id="PF00441"/>
    </source>
</evidence>
<keyword evidence="5" id="KW-0560">Oxidoreductase</keyword>
<dbReference type="Pfam" id="PF02770">
    <property type="entry name" value="Acyl-CoA_dh_M"/>
    <property type="match status" value="1"/>
</dbReference>
<evidence type="ECO:0000256" key="1">
    <source>
        <dbReference type="ARBA" id="ARBA00001974"/>
    </source>
</evidence>
<organism evidence="9 10">
    <name type="scientific">Ramlibacter pallidus</name>
    <dbReference type="NCBI Taxonomy" id="2780087"/>
    <lineage>
        <taxon>Bacteria</taxon>
        <taxon>Pseudomonadati</taxon>
        <taxon>Pseudomonadota</taxon>
        <taxon>Betaproteobacteria</taxon>
        <taxon>Burkholderiales</taxon>
        <taxon>Comamonadaceae</taxon>
        <taxon>Ramlibacter</taxon>
    </lineage>
</organism>
<accession>A0ABR9S8N3</accession>
<dbReference type="Gene3D" id="1.10.540.10">
    <property type="entry name" value="Acyl-CoA dehydrogenase/oxidase, N-terminal domain"/>
    <property type="match status" value="1"/>
</dbReference>
<feature type="domain" description="Acyl-CoA dehydrogenase/oxidase N-terminal" evidence="8">
    <location>
        <begin position="6"/>
        <end position="121"/>
    </location>
</feature>
<keyword evidence="10" id="KW-1185">Reference proteome</keyword>
<evidence type="ECO:0000256" key="5">
    <source>
        <dbReference type="ARBA" id="ARBA00023002"/>
    </source>
</evidence>
<dbReference type="PANTHER" id="PTHR43292">
    <property type="entry name" value="ACYL-COA DEHYDROGENASE"/>
    <property type="match status" value="1"/>
</dbReference>
<dbReference type="InterPro" id="IPR006091">
    <property type="entry name" value="Acyl-CoA_Oxase/DH_mid-dom"/>
</dbReference>
<dbReference type="RefSeq" id="WP_193678024.1">
    <property type="nucleotide sequence ID" value="NZ_JADDIV010000005.1"/>
</dbReference>
<reference evidence="9 10" key="1">
    <citation type="submission" date="2020-10" db="EMBL/GenBank/DDBJ databases">
        <title>Ramlibacter sp. HM2 16S ribosomal RNA gene Genome sequencing and assembly.</title>
        <authorList>
            <person name="Kang M."/>
        </authorList>
    </citation>
    <scope>NUCLEOTIDE SEQUENCE [LARGE SCALE GENOMIC DNA]</scope>
    <source>
        <strain evidence="9 10">HM2</strain>
    </source>
</reference>
<evidence type="ECO:0000256" key="3">
    <source>
        <dbReference type="ARBA" id="ARBA00022630"/>
    </source>
</evidence>
<dbReference type="Gene3D" id="1.20.140.10">
    <property type="entry name" value="Butyryl-CoA Dehydrogenase, subunit A, domain 3"/>
    <property type="match status" value="1"/>
</dbReference>
<comment type="similarity">
    <text evidence="2">Belongs to the acyl-CoA dehydrogenase family.</text>
</comment>
<sequence>MDLAFTPEEQQFREEVRAWVRANLPEDIAHKVHNALHLTRDDMQRWARILGKKGWLGYGWPKQFGGPGWTAVQKHLFEEETALAGAPRIVPFGPVMVAPVIMAFGSPEQQKRFLPGIASGEVWWSQGYSEPGSGSDLASLKTRAERKGDKYIVNGQKTWTTLAQYGDWIFCLVRTSTEGKPQTGISFLLVDMKSPGVTVRPIIMLDGGHEVNEVFFDNVEVPAENLIGEENKGWTYAKHLLSHERTNIADVNRAKRELERVKRIARNEGVYNDTRFRDEIAKLEVDVVALEMLVLRVLSAEKSGKNPLDIAGLLKIKGSEIQQRYTELMMLAAGPYAAPFVKEAMEAGYQGEYVGAAYIAPLAASYFNMRKTTIYGGSNEVQRNIVAQTVLG</sequence>
<dbReference type="InterPro" id="IPR037069">
    <property type="entry name" value="AcylCoA_DH/ox_N_sf"/>
</dbReference>
<dbReference type="InterPro" id="IPR009075">
    <property type="entry name" value="AcylCo_DH/oxidase_C"/>
</dbReference>
<feature type="domain" description="Acyl-CoA dehydrogenase/oxidase C-terminal" evidence="6">
    <location>
        <begin position="231"/>
        <end position="390"/>
    </location>
</feature>
<dbReference type="Gene3D" id="2.40.110.10">
    <property type="entry name" value="Butyryl-CoA Dehydrogenase, subunit A, domain 2"/>
    <property type="match status" value="1"/>
</dbReference>
<dbReference type="EMBL" id="JADDIV010000005">
    <property type="protein sequence ID" value="MBE7369394.1"/>
    <property type="molecule type" value="Genomic_DNA"/>
</dbReference>
<dbReference type="InterPro" id="IPR052161">
    <property type="entry name" value="Mycobact_Acyl-CoA_DH"/>
</dbReference>
<dbReference type="InterPro" id="IPR009100">
    <property type="entry name" value="AcylCoA_DH/oxidase_NM_dom_sf"/>
</dbReference>
<dbReference type="InterPro" id="IPR046373">
    <property type="entry name" value="Acyl-CoA_Oxase/DH_mid-dom_sf"/>
</dbReference>
<dbReference type="InterPro" id="IPR036250">
    <property type="entry name" value="AcylCo_DH-like_C"/>
</dbReference>
<dbReference type="Proteomes" id="UP000806285">
    <property type="component" value="Unassembled WGS sequence"/>
</dbReference>
<dbReference type="InterPro" id="IPR013786">
    <property type="entry name" value="AcylCoA_DH/ox_N"/>
</dbReference>
<gene>
    <name evidence="9" type="ORF">IM787_17650</name>
</gene>
<comment type="cofactor">
    <cofactor evidence="1">
        <name>FAD</name>
        <dbReference type="ChEBI" id="CHEBI:57692"/>
    </cofactor>
</comment>
<evidence type="ECO:0000256" key="4">
    <source>
        <dbReference type="ARBA" id="ARBA00022827"/>
    </source>
</evidence>
<evidence type="ECO:0000313" key="9">
    <source>
        <dbReference type="EMBL" id="MBE7369394.1"/>
    </source>
</evidence>
<evidence type="ECO:0000256" key="2">
    <source>
        <dbReference type="ARBA" id="ARBA00009347"/>
    </source>
</evidence>
<comment type="caution">
    <text evidence="9">The sequence shown here is derived from an EMBL/GenBank/DDBJ whole genome shotgun (WGS) entry which is preliminary data.</text>
</comment>
<evidence type="ECO:0000259" key="7">
    <source>
        <dbReference type="Pfam" id="PF02770"/>
    </source>
</evidence>
<dbReference type="Pfam" id="PF00441">
    <property type="entry name" value="Acyl-CoA_dh_1"/>
    <property type="match status" value="1"/>
</dbReference>
<evidence type="ECO:0000313" key="10">
    <source>
        <dbReference type="Proteomes" id="UP000806285"/>
    </source>
</evidence>
<dbReference type="SUPFAM" id="SSF47203">
    <property type="entry name" value="Acyl-CoA dehydrogenase C-terminal domain-like"/>
    <property type="match status" value="1"/>
</dbReference>
<keyword evidence="4" id="KW-0274">FAD</keyword>
<dbReference type="SUPFAM" id="SSF56645">
    <property type="entry name" value="Acyl-CoA dehydrogenase NM domain-like"/>
    <property type="match status" value="1"/>
</dbReference>
<proteinExistence type="inferred from homology"/>
<feature type="domain" description="Acyl-CoA oxidase/dehydrogenase middle" evidence="7">
    <location>
        <begin position="127"/>
        <end position="219"/>
    </location>
</feature>
<dbReference type="PANTHER" id="PTHR43292:SF3">
    <property type="entry name" value="ACYL-COA DEHYDROGENASE FADE29"/>
    <property type="match status" value="1"/>
</dbReference>
<evidence type="ECO:0000259" key="8">
    <source>
        <dbReference type="Pfam" id="PF02771"/>
    </source>
</evidence>
<dbReference type="Pfam" id="PF02771">
    <property type="entry name" value="Acyl-CoA_dh_N"/>
    <property type="match status" value="1"/>
</dbReference>